<proteinExistence type="predicted"/>
<gene>
    <name evidence="1" type="ORF">F0M16_16085</name>
</gene>
<dbReference type="Gene3D" id="1.10.3210.10">
    <property type="entry name" value="Hypothetical protein af1432"/>
    <property type="match status" value="1"/>
</dbReference>
<evidence type="ECO:0008006" key="3">
    <source>
        <dbReference type="Google" id="ProtNLM"/>
    </source>
</evidence>
<reference evidence="1 2" key="1">
    <citation type="submission" date="2019-09" db="EMBL/GenBank/DDBJ databases">
        <authorList>
            <person name="Kritzky A."/>
            <person name="Schelkanova E.Y."/>
            <person name="Alkhova Z.V."/>
            <person name="Smirnova N.I."/>
        </authorList>
    </citation>
    <scope>NUCLEOTIDE SEQUENCE [LARGE SCALE GENOMIC DNA]</scope>
    <source>
        <strain evidence="1 2">M1526</strain>
    </source>
</reference>
<dbReference type="EMBL" id="VUAA01000019">
    <property type="protein sequence ID" value="KAA1253608.1"/>
    <property type="molecule type" value="Genomic_DNA"/>
</dbReference>
<organism evidence="1 2">
    <name type="scientific">Vibrio cholerae</name>
    <dbReference type="NCBI Taxonomy" id="666"/>
    <lineage>
        <taxon>Bacteria</taxon>
        <taxon>Pseudomonadati</taxon>
        <taxon>Pseudomonadota</taxon>
        <taxon>Gammaproteobacteria</taxon>
        <taxon>Vibrionales</taxon>
        <taxon>Vibrionaceae</taxon>
        <taxon>Vibrio</taxon>
    </lineage>
</organism>
<dbReference type="Proteomes" id="UP000323225">
    <property type="component" value="Unassembled WGS sequence"/>
</dbReference>
<accession>A0A5B1BXR6</accession>
<evidence type="ECO:0000313" key="2">
    <source>
        <dbReference type="Proteomes" id="UP000323225"/>
    </source>
</evidence>
<evidence type="ECO:0000313" key="1">
    <source>
        <dbReference type="EMBL" id="KAA1253608.1"/>
    </source>
</evidence>
<protein>
    <recommendedName>
        <fullName evidence="3">HD domain-containing protein</fullName>
    </recommendedName>
</protein>
<comment type="caution">
    <text evidence="1">The sequence shown here is derived from an EMBL/GenBank/DDBJ whole genome shotgun (WGS) entry which is preliminary data.</text>
</comment>
<dbReference type="SUPFAM" id="SSF109604">
    <property type="entry name" value="HD-domain/PDEase-like"/>
    <property type="match status" value="1"/>
</dbReference>
<dbReference type="AlphaFoldDB" id="A0A5B1BXR6"/>
<name>A0A5B1BXR6_VIBCL</name>
<sequence>MELASKTYALEKHGEQRYGLLPYEYHLEMVASIIREYFEDHIFLDSLVNVAYLHDVREDTDTTLEDLLSRFTITESYAVELLSDEDGSTRKERKTLTYRKFTEFKDLLIKALTATTKFSDRLANLRHSISQIKDMDDGKAKEKSISKLKMYMNEHQEFVSVYKDFVLSEKLKKDVIEFDFSV</sequence>